<keyword evidence="3" id="KW-1185">Reference proteome</keyword>
<feature type="transmembrane region" description="Helical" evidence="1">
    <location>
        <begin position="121"/>
        <end position="143"/>
    </location>
</feature>
<comment type="caution">
    <text evidence="2">The sequence shown here is derived from an EMBL/GenBank/DDBJ whole genome shotgun (WGS) entry which is preliminary data.</text>
</comment>
<dbReference type="RefSeq" id="WP_135658240.1">
    <property type="nucleotide sequence ID" value="NZ_RQHF01000015.1"/>
</dbReference>
<dbReference type="Pfam" id="PF06532">
    <property type="entry name" value="NrsF"/>
    <property type="match status" value="1"/>
</dbReference>
<feature type="transmembrane region" description="Helical" evidence="1">
    <location>
        <begin position="21"/>
        <end position="45"/>
    </location>
</feature>
<dbReference type="InterPro" id="IPR009495">
    <property type="entry name" value="NrsF"/>
</dbReference>
<evidence type="ECO:0000313" key="2">
    <source>
        <dbReference type="EMBL" id="TGM58236.1"/>
    </source>
</evidence>
<name>A0ABY2NQ55_9LEPT</name>
<protein>
    <submittedName>
        <fullName evidence="2">DUF1109 domain-containing protein</fullName>
    </submittedName>
</protein>
<accession>A0ABY2NQ55</accession>
<feature type="transmembrane region" description="Helical" evidence="1">
    <location>
        <begin position="57"/>
        <end position="77"/>
    </location>
</feature>
<keyword evidence="1" id="KW-0812">Transmembrane</keyword>
<dbReference type="Proteomes" id="UP000298112">
    <property type="component" value="Unassembled WGS sequence"/>
</dbReference>
<feature type="transmembrane region" description="Helical" evidence="1">
    <location>
        <begin position="155"/>
        <end position="174"/>
    </location>
</feature>
<evidence type="ECO:0000256" key="1">
    <source>
        <dbReference type="SAM" id="Phobius"/>
    </source>
</evidence>
<evidence type="ECO:0000313" key="3">
    <source>
        <dbReference type="Proteomes" id="UP000298112"/>
    </source>
</evidence>
<sequence>MMKTDVLIDRLSANLAPVRRVFPISVAYCLWIGSSLLILISYIWWRSDFFRMIHIPVYLYELIPAFLVLLISAYNAIHTSIPGNRKIQYLSLAPISFLVLWMCLLLFRFFTGITSDIPTYNYHTCIRDFLLMNLPTSIGLIYIIRRRYPMSKKNIGFWIFTASATMSALGEAFLCPNEAASHLILIHLFPVFGLSLLGIWIGNFVFHRELDSTF</sequence>
<reference evidence="3" key="1">
    <citation type="journal article" date="2019" name="PLoS Negl. Trop. Dis.">
        <title>Revisiting the worldwide diversity of Leptospira species in the environment.</title>
        <authorList>
            <person name="Vincent A.T."/>
            <person name="Schiettekatte O."/>
            <person name="Bourhy P."/>
            <person name="Veyrier F.J."/>
            <person name="Picardeau M."/>
        </authorList>
    </citation>
    <scope>NUCLEOTIDE SEQUENCE [LARGE SCALE GENOMIC DNA]</scope>
    <source>
        <strain evidence="3">201601955</strain>
    </source>
</reference>
<keyword evidence="1" id="KW-0472">Membrane</keyword>
<keyword evidence="1" id="KW-1133">Transmembrane helix</keyword>
<feature type="transmembrane region" description="Helical" evidence="1">
    <location>
        <begin position="180"/>
        <end position="206"/>
    </location>
</feature>
<organism evidence="2 3">
    <name type="scientific">Leptospira vanthielii</name>
    <dbReference type="NCBI Taxonomy" id="293085"/>
    <lineage>
        <taxon>Bacteria</taxon>
        <taxon>Pseudomonadati</taxon>
        <taxon>Spirochaetota</taxon>
        <taxon>Spirochaetia</taxon>
        <taxon>Leptospirales</taxon>
        <taxon>Leptospiraceae</taxon>
        <taxon>Leptospira</taxon>
    </lineage>
</organism>
<dbReference type="EMBL" id="RQHF01000015">
    <property type="protein sequence ID" value="TGM58236.1"/>
    <property type="molecule type" value="Genomic_DNA"/>
</dbReference>
<proteinExistence type="predicted"/>
<gene>
    <name evidence="2" type="ORF">EHQ95_08170</name>
</gene>
<feature type="transmembrane region" description="Helical" evidence="1">
    <location>
        <begin position="89"/>
        <end position="109"/>
    </location>
</feature>